<dbReference type="InterPro" id="IPR008313">
    <property type="entry name" value="GH125"/>
</dbReference>
<dbReference type="Proteomes" id="UP000622610">
    <property type="component" value="Unassembled WGS sequence"/>
</dbReference>
<sequence length="425" mass="49430">MKNQADVINRVEIVFQDRPKIVEMFKACYKNTLETTLSYDEQTETSFMVTGDIPAMWLRDSVNQLRPYLLIAEHDESLQRVIEGVIKKLKICVLHDPYANAFNEENNNKGHQTDLTKMTGNVWERKYEIDSLCSPIQLSYLYWKNTGKSNHFDDLFFKVILNILDVWETEQEHFKKSDYTFQRPGARYTSILPNDGQGTKVSYTGMTWSGFRPSDDRCEYGYLIPSNMFATVVLNYILEINNFFYQDMTLAERVETLRNLIQDGIKKNAVINDSDFGEVYAYEVDGLGNTLIMDDANVPSLLSLPYIGYCDVEDEIYQNTRKMILSKKNPYYFEGEFAKGIGSPHTHPDYIWHISLAVEGMTSINPADHQRLLDYFEKTDADTNLVHEGFHKDDPFVYTREWFSWSNAMFVEYIMKLCGLEIKTV</sequence>
<evidence type="ECO:0000313" key="2">
    <source>
        <dbReference type="Proteomes" id="UP000622610"/>
    </source>
</evidence>
<dbReference type="PANTHER" id="PTHR31047:SF0">
    <property type="entry name" value="MEIOTICALLY UP-REGULATED GENE 157 PROTEIN"/>
    <property type="match status" value="1"/>
</dbReference>
<proteinExistence type="predicted"/>
<dbReference type="Pfam" id="PF06824">
    <property type="entry name" value="Glyco_hydro_125"/>
    <property type="match status" value="1"/>
</dbReference>
<dbReference type="AlphaFoldDB" id="A0A917N4B2"/>
<organism evidence="1 2">
    <name type="scientific">Enterococcus alcedinis</name>
    <dbReference type="NCBI Taxonomy" id="1274384"/>
    <lineage>
        <taxon>Bacteria</taxon>
        <taxon>Bacillati</taxon>
        <taxon>Bacillota</taxon>
        <taxon>Bacilli</taxon>
        <taxon>Lactobacillales</taxon>
        <taxon>Enterococcaceae</taxon>
        <taxon>Enterococcus</taxon>
    </lineage>
</organism>
<name>A0A917N4B2_9ENTE</name>
<gene>
    <name evidence="1" type="ORF">GCM10011482_09400</name>
</gene>
<dbReference type="Gene3D" id="1.50.10.10">
    <property type="match status" value="1"/>
</dbReference>
<dbReference type="SMART" id="SM01149">
    <property type="entry name" value="DUF1237"/>
    <property type="match status" value="1"/>
</dbReference>
<protein>
    <submittedName>
        <fullName evidence="1">Glycosyl hydrolase</fullName>
    </submittedName>
</protein>
<dbReference type="GO" id="GO:0005975">
    <property type="term" value="P:carbohydrate metabolic process"/>
    <property type="evidence" value="ECO:0007669"/>
    <property type="project" value="InterPro"/>
</dbReference>
<dbReference type="EMBL" id="BMDT01000003">
    <property type="protein sequence ID" value="GGI65286.1"/>
    <property type="molecule type" value="Genomic_DNA"/>
</dbReference>
<dbReference type="InterPro" id="IPR012341">
    <property type="entry name" value="6hp_glycosidase-like_sf"/>
</dbReference>
<accession>A0A917N4B2</accession>
<dbReference type="PANTHER" id="PTHR31047">
    <property type="entry name" value="MEIOTICALLY UP-REGULATED GENE 157 PROTEIN"/>
    <property type="match status" value="1"/>
</dbReference>
<dbReference type="PIRSF" id="PIRSF028846">
    <property type="entry name" value="UCP028846"/>
    <property type="match status" value="1"/>
</dbReference>
<dbReference type="SUPFAM" id="SSF48208">
    <property type="entry name" value="Six-hairpin glycosidases"/>
    <property type="match status" value="1"/>
</dbReference>
<dbReference type="GO" id="GO:0016787">
    <property type="term" value="F:hydrolase activity"/>
    <property type="evidence" value="ECO:0007669"/>
    <property type="project" value="UniProtKB-KW"/>
</dbReference>
<dbReference type="RefSeq" id="WP_188367125.1">
    <property type="nucleotide sequence ID" value="NZ_BMDT01000003.1"/>
</dbReference>
<keyword evidence="2" id="KW-1185">Reference proteome</keyword>
<comment type="caution">
    <text evidence="1">The sequence shown here is derived from an EMBL/GenBank/DDBJ whole genome shotgun (WGS) entry which is preliminary data.</text>
</comment>
<dbReference type="InterPro" id="IPR008928">
    <property type="entry name" value="6-hairpin_glycosidase_sf"/>
</dbReference>
<reference evidence="1" key="1">
    <citation type="journal article" date="2014" name="Int. J. Syst. Evol. Microbiol.">
        <title>Complete genome sequence of Corynebacterium casei LMG S-19264T (=DSM 44701T), isolated from a smear-ripened cheese.</title>
        <authorList>
            <consortium name="US DOE Joint Genome Institute (JGI-PGF)"/>
            <person name="Walter F."/>
            <person name="Albersmeier A."/>
            <person name="Kalinowski J."/>
            <person name="Ruckert C."/>
        </authorList>
    </citation>
    <scope>NUCLEOTIDE SEQUENCE</scope>
    <source>
        <strain evidence="1">CCM 8433</strain>
    </source>
</reference>
<keyword evidence="1" id="KW-0378">Hydrolase</keyword>
<evidence type="ECO:0000313" key="1">
    <source>
        <dbReference type="EMBL" id="GGI65286.1"/>
    </source>
</evidence>
<reference evidence="1" key="2">
    <citation type="submission" date="2020-09" db="EMBL/GenBank/DDBJ databases">
        <authorList>
            <person name="Sun Q."/>
            <person name="Sedlacek I."/>
        </authorList>
    </citation>
    <scope>NUCLEOTIDE SEQUENCE</scope>
    <source>
        <strain evidence="1">CCM 8433</strain>
    </source>
</reference>